<keyword evidence="5" id="KW-0812">Transmembrane</keyword>
<reference evidence="7 8" key="1">
    <citation type="submission" date="2019-10" db="EMBL/GenBank/DDBJ databases">
        <title>New genus of Silvanigrellaceae.</title>
        <authorList>
            <person name="Pitt A."/>
            <person name="Hahn M.W."/>
        </authorList>
    </citation>
    <scope>NUCLEOTIDE SEQUENCE [LARGE SCALE GENOMIC DNA]</scope>
    <source>
        <strain evidence="7 8">33A1-SZDP</strain>
    </source>
</reference>
<evidence type="ECO:0000256" key="4">
    <source>
        <dbReference type="SAM" id="MobiDB-lite"/>
    </source>
</evidence>
<evidence type="ECO:0000313" key="7">
    <source>
        <dbReference type="EMBL" id="KAB8032022.1"/>
    </source>
</evidence>
<sequence length="509" mass="55473">MEFSLMENKSLAFKLNTSFLILLIFILTCAVYSILMNNKTQGYADDVANNWFPSVNSTANLSNEMTRYSRREVLVIASYLGNKTEGIKTDFENLTTWKKNFENLLENHKKNLVSGPDEKAILDEVEKAWKIYSDFVEQDLTLVKQKPILGLEHYQKNTKGAALLVSTAIDKLTKYNYENGVLSSTKGNSLTAITNITMASIVIASILVSLVIFTIIRKSTGSISSAVNNLKTQSVSTSKIAGDLKAGSQSLSDSVAEQAASIHETSAAINEITSMVNRTAENAKESTNVAKSASDKAEEGQSTMKRLVQAMETIQESNAQLQNIAGIINQINTKTAVINDIVSKTELLSLNASIESARAGEYGKGFAVVAEEVGNLAKISGKSAHEIQELITASQEQVNQILNITKERVADGKRVTTEAQESFLHISEDISNMSNVIQQISEATREQEIGVRQISTAMSQIDRATQNSQVSVNTTSESSNNLVEQSNKLDATARDIEILINGKASPVSH</sequence>
<feature type="compositionally biased region" description="Polar residues" evidence="4">
    <location>
        <begin position="281"/>
        <end position="291"/>
    </location>
</feature>
<keyword evidence="1" id="KW-0145">Chemotaxis</keyword>
<feature type="region of interest" description="Disordered" evidence="4">
    <location>
        <begin position="281"/>
        <end position="300"/>
    </location>
</feature>
<comment type="similarity">
    <text evidence="2">Belongs to the methyl-accepting chemotaxis (MCP) protein family.</text>
</comment>
<dbReference type="EMBL" id="WFLN01000005">
    <property type="protein sequence ID" value="KAB8032022.1"/>
    <property type="molecule type" value="Genomic_DNA"/>
</dbReference>
<dbReference type="PROSITE" id="PS50111">
    <property type="entry name" value="CHEMOTAXIS_TRANSDUC_2"/>
    <property type="match status" value="1"/>
</dbReference>
<evidence type="ECO:0000256" key="2">
    <source>
        <dbReference type="ARBA" id="ARBA00029447"/>
    </source>
</evidence>
<comment type="caution">
    <text evidence="7">The sequence shown here is derived from an EMBL/GenBank/DDBJ whole genome shotgun (WGS) entry which is preliminary data.</text>
</comment>
<dbReference type="Proteomes" id="UP000442694">
    <property type="component" value="Unassembled WGS sequence"/>
</dbReference>
<feature type="transmembrane region" description="Helical" evidence="5">
    <location>
        <begin position="192"/>
        <end position="216"/>
    </location>
</feature>
<dbReference type="InterPro" id="IPR004089">
    <property type="entry name" value="MCPsignal_dom"/>
</dbReference>
<organism evidence="7 8">
    <name type="scientific">Fluviispira multicolorata</name>
    <dbReference type="NCBI Taxonomy" id="2654512"/>
    <lineage>
        <taxon>Bacteria</taxon>
        <taxon>Pseudomonadati</taxon>
        <taxon>Bdellovibrionota</taxon>
        <taxon>Oligoflexia</taxon>
        <taxon>Silvanigrellales</taxon>
        <taxon>Silvanigrellaceae</taxon>
        <taxon>Fluviispira</taxon>
    </lineage>
</organism>
<evidence type="ECO:0000256" key="3">
    <source>
        <dbReference type="PROSITE-ProRule" id="PRU00284"/>
    </source>
</evidence>
<dbReference type="GO" id="GO:0016020">
    <property type="term" value="C:membrane"/>
    <property type="evidence" value="ECO:0007669"/>
    <property type="project" value="InterPro"/>
</dbReference>
<dbReference type="Gene3D" id="1.10.287.950">
    <property type="entry name" value="Methyl-accepting chemotaxis protein"/>
    <property type="match status" value="1"/>
</dbReference>
<evidence type="ECO:0000256" key="1">
    <source>
        <dbReference type="ARBA" id="ARBA00022500"/>
    </source>
</evidence>
<feature type="domain" description="Methyl-accepting transducer" evidence="6">
    <location>
        <begin position="233"/>
        <end position="462"/>
    </location>
</feature>
<dbReference type="GO" id="GO:0006935">
    <property type="term" value="P:chemotaxis"/>
    <property type="evidence" value="ECO:0007669"/>
    <property type="project" value="UniProtKB-KW"/>
</dbReference>
<keyword evidence="8" id="KW-1185">Reference proteome</keyword>
<dbReference type="Pfam" id="PF00015">
    <property type="entry name" value="MCPsignal"/>
    <property type="match status" value="1"/>
</dbReference>
<proteinExistence type="inferred from homology"/>
<name>A0A833JG50_9BACT</name>
<dbReference type="AlphaFoldDB" id="A0A833JG50"/>
<keyword evidence="5" id="KW-0472">Membrane</keyword>
<accession>A0A833JG50</accession>
<dbReference type="SMART" id="SM00283">
    <property type="entry name" value="MA"/>
    <property type="match status" value="1"/>
</dbReference>
<dbReference type="PANTHER" id="PTHR43531">
    <property type="entry name" value="PROTEIN ICFG"/>
    <property type="match status" value="1"/>
</dbReference>
<protein>
    <recommendedName>
        <fullName evidence="6">Methyl-accepting transducer domain-containing protein</fullName>
    </recommendedName>
</protein>
<evidence type="ECO:0000256" key="5">
    <source>
        <dbReference type="SAM" id="Phobius"/>
    </source>
</evidence>
<keyword evidence="5" id="KW-1133">Transmembrane helix</keyword>
<dbReference type="InterPro" id="IPR051310">
    <property type="entry name" value="MCP_chemotaxis"/>
</dbReference>
<feature type="transmembrane region" description="Helical" evidence="5">
    <location>
        <begin position="12"/>
        <end position="35"/>
    </location>
</feature>
<gene>
    <name evidence="7" type="ORF">GCL57_05075</name>
</gene>
<dbReference type="SUPFAM" id="SSF58104">
    <property type="entry name" value="Methyl-accepting chemotaxis protein (MCP) signaling domain"/>
    <property type="match status" value="1"/>
</dbReference>
<dbReference type="GO" id="GO:0007165">
    <property type="term" value="P:signal transduction"/>
    <property type="evidence" value="ECO:0007669"/>
    <property type="project" value="UniProtKB-KW"/>
</dbReference>
<keyword evidence="3" id="KW-0807">Transducer</keyword>
<evidence type="ECO:0000313" key="8">
    <source>
        <dbReference type="Proteomes" id="UP000442694"/>
    </source>
</evidence>
<dbReference type="PANTHER" id="PTHR43531:SF11">
    <property type="entry name" value="METHYL-ACCEPTING CHEMOTAXIS PROTEIN 3"/>
    <property type="match status" value="1"/>
</dbReference>
<evidence type="ECO:0000259" key="6">
    <source>
        <dbReference type="PROSITE" id="PS50111"/>
    </source>
</evidence>